<accession>A0AA39SGG2</accession>
<dbReference type="Pfam" id="PF15054">
    <property type="entry name" value="DUF4535"/>
    <property type="match status" value="1"/>
</dbReference>
<dbReference type="Pfam" id="PF03732">
    <property type="entry name" value="Retrotrans_gag"/>
    <property type="match status" value="1"/>
</dbReference>
<name>A0AA39SGG2_ACESA</name>
<dbReference type="Gene3D" id="2.40.70.10">
    <property type="entry name" value="Acid Proteases"/>
    <property type="match status" value="1"/>
</dbReference>
<dbReference type="CDD" id="cd00303">
    <property type="entry name" value="retropepsin_like"/>
    <property type="match status" value="1"/>
</dbReference>
<evidence type="ECO:0000256" key="1">
    <source>
        <dbReference type="SAM" id="MobiDB-lite"/>
    </source>
</evidence>
<evidence type="ECO:0000313" key="4">
    <source>
        <dbReference type="Proteomes" id="UP001168877"/>
    </source>
</evidence>
<dbReference type="PANTHER" id="PTHR33528:SF14">
    <property type="entry name" value="SOLUTE CARRIER FAMILY 35 MEMBER A4"/>
    <property type="match status" value="1"/>
</dbReference>
<dbReference type="InterPro" id="IPR027854">
    <property type="entry name" value="STMP1"/>
</dbReference>
<evidence type="ECO:0000259" key="2">
    <source>
        <dbReference type="Pfam" id="PF03732"/>
    </source>
</evidence>
<dbReference type="AlphaFoldDB" id="A0AA39SGG2"/>
<reference evidence="3" key="1">
    <citation type="journal article" date="2022" name="Plant J.">
        <title>Strategies of tolerance reflected in two North American maple genomes.</title>
        <authorList>
            <person name="McEvoy S.L."/>
            <person name="Sezen U.U."/>
            <person name="Trouern-Trend A."/>
            <person name="McMahon S.M."/>
            <person name="Schaberg P.G."/>
            <person name="Yang J."/>
            <person name="Wegrzyn J.L."/>
            <person name="Swenson N.G."/>
        </authorList>
    </citation>
    <scope>NUCLEOTIDE SEQUENCE</scope>
    <source>
        <strain evidence="3">NS2018</strain>
    </source>
</reference>
<dbReference type="Proteomes" id="UP001168877">
    <property type="component" value="Unassembled WGS sequence"/>
</dbReference>
<dbReference type="EMBL" id="JAUESC010000381">
    <property type="protein sequence ID" value="KAK0590672.1"/>
    <property type="molecule type" value="Genomic_DNA"/>
</dbReference>
<dbReference type="InterPro" id="IPR021109">
    <property type="entry name" value="Peptidase_aspartic_dom_sf"/>
</dbReference>
<evidence type="ECO:0000313" key="3">
    <source>
        <dbReference type="EMBL" id="KAK0590672.1"/>
    </source>
</evidence>
<comment type="caution">
    <text evidence="3">The sequence shown here is derived from an EMBL/GenBank/DDBJ whole genome shotgun (WGS) entry which is preliminary data.</text>
</comment>
<dbReference type="PANTHER" id="PTHR33528">
    <property type="entry name" value="OS07G0239500 PROTEIN"/>
    <property type="match status" value="1"/>
</dbReference>
<dbReference type="InterPro" id="IPR005162">
    <property type="entry name" value="Retrotrans_gag_dom"/>
</dbReference>
<protein>
    <recommendedName>
        <fullName evidence="2">Retrotransposon gag domain-containing protein</fullName>
    </recommendedName>
</protein>
<keyword evidence="4" id="KW-1185">Reference proteome</keyword>
<organism evidence="3 4">
    <name type="scientific">Acer saccharum</name>
    <name type="common">Sugar maple</name>
    <dbReference type="NCBI Taxonomy" id="4024"/>
    <lineage>
        <taxon>Eukaryota</taxon>
        <taxon>Viridiplantae</taxon>
        <taxon>Streptophyta</taxon>
        <taxon>Embryophyta</taxon>
        <taxon>Tracheophyta</taxon>
        <taxon>Spermatophyta</taxon>
        <taxon>Magnoliopsida</taxon>
        <taxon>eudicotyledons</taxon>
        <taxon>Gunneridae</taxon>
        <taxon>Pentapetalae</taxon>
        <taxon>rosids</taxon>
        <taxon>malvids</taxon>
        <taxon>Sapindales</taxon>
        <taxon>Sapindaceae</taxon>
        <taxon>Hippocastanoideae</taxon>
        <taxon>Acereae</taxon>
        <taxon>Acer</taxon>
    </lineage>
</organism>
<proteinExistence type="predicted"/>
<sequence length="331" mass="38262">MIQRMSSEMNQKIAALNSKYDHLSESMSNMRTEASGSRSSGSTPSNDNGSTHKRAEYHRSISTRTIRLEFPKFQGDDPSRWLYCAERFFEYHQTPEAQQVKIASFHLDGEALQWFKWVTNVVEFPDWSNFKQALSSRFGPTEYEDYAESLAKLRQIGSLREYQREFEKLANHVTGLPESFLRKLSCAGRRPELPITLQDYQFKADFYILPLGGCDMVLGAQWLRTVGPILWDFGNLKMEFTRDDKRFLLNGNRKESLKKKNSLTIKYSSIQVSRMGIIRSSFTFMVATAFGVYIAQNYNVPNIKKLAGTGMLMAKHIEETYRKPKKTDRDD</sequence>
<gene>
    <name evidence="3" type="ORF">LWI29_030225</name>
</gene>
<reference evidence="3" key="2">
    <citation type="submission" date="2023-06" db="EMBL/GenBank/DDBJ databases">
        <authorList>
            <person name="Swenson N.G."/>
            <person name="Wegrzyn J.L."/>
            <person name="Mcevoy S.L."/>
        </authorList>
    </citation>
    <scope>NUCLEOTIDE SEQUENCE</scope>
    <source>
        <strain evidence="3">NS2018</strain>
        <tissue evidence="3">Leaf</tissue>
    </source>
</reference>
<feature type="compositionally biased region" description="Low complexity" evidence="1">
    <location>
        <begin position="35"/>
        <end position="45"/>
    </location>
</feature>
<feature type="region of interest" description="Disordered" evidence="1">
    <location>
        <begin position="27"/>
        <end position="56"/>
    </location>
</feature>
<feature type="domain" description="Retrotransposon gag" evidence="2">
    <location>
        <begin position="101"/>
        <end position="174"/>
    </location>
</feature>